<feature type="compositionally biased region" description="Polar residues" evidence="1">
    <location>
        <begin position="57"/>
        <end position="70"/>
    </location>
</feature>
<feature type="compositionally biased region" description="Low complexity" evidence="1">
    <location>
        <begin position="85"/>
        <end position="96"/>
    </location>
</feature>
<reference evidence="2 3" key="1">
    <citation type="journal article" date="2023" name="Microbiol. Spectr.">
        <title>Symbiosis of Carpenter Bees with Uncharacterized Lactic Acid Bacteria Showing NAD Auxotrophy.</title>
        <authorList>
            <person name="Kawasaki S."/>
            <person name="Ozawa K."/>
            <person name="Mori T."/>
            <person name="Yamamoto A."/>
            <person name="Ito M."/>
            <person name="Ohkuma M."/>
            <person name="Sakamoto M."/>
            <person name="Matsutani M."/>
        </authorList>
    </citation>
    <scope>NUCLEOTIDE SEQUENCE [LARGE SCALE GENOMIC DNA]</scope>
    <source>
        <strain evidence="2 3">Kim37-2</strain>
    </source>
</reference>
<feature type="region of interest" description="Disordered" evidence="1">
    <location>
        <begin position="39"/>
        <end position="96"/>
    </location>
</feature>
<name>A0ABN6S7K0_9BIFI</name>
<gene>
    <name evidence="2" type="ORF">KIM372_01070</name>
</gene>
<dbReference type="Gene3D" id="2.60.40.10">
    <property type="entry name" value="Immunoglobulins"/>
    <property type="match status" value="1"/>
</dbReference>
<dbReference type="InterPro" id="IPR013783">
    <property type="entry name" value="Ig-like_fold"/>
</dbReference>
<keyword evidence="3" id="KW-1185">Reference proteome</keyword>
<sequence>MKKLHRPLPVKLLSLATALSLLLSLIIALTHPHLTSAVPTAAQTQSQPVPSPQDQSVNSTTNADGFTIQPNRGPARGGNDVTITPPKASSASCSCPEASRPLPIYQLDFGGVLIQPQDATIDPATLSWTVKAPQHAPAQVTVTAKYADQTWKTTPSPTPT</sequence>
<protein>
    <submittedName>
        <fullName evidence="2">Uncharacterized protein</fullName>
    </submittedName>
</protein>
<organism evidence="2 3">
    <name type="scientific">Bombiscardovia nodaiensis</name>
    <dbReference type="NCBI Taxonomy" id="2932181"/>
    <lineage>
        <taxon>Bacteria</taxon>
        <taxon>Bacillati</taxon>
        <taxon>Actinomycetota</taxon>
        <taxon>Actinomycetes</taxon>
        <taxon>Bifidobacteriales</taxon>
        <taxon>Bifidobacteriaceae</taxon>
        <taxon>Bombiscardovia</taxon>
    </lineage>
</organism>
<evidence type="ECO:0000313" key="3">
    <source>
        <dbReference type="Proteomes" id="UP001321766"/>
    </source>
</evidence>
<dbReference type="EMBL" id="AP026798">
    <property type="protein sequence ID" value="BDR52200.1"/>
    <property type="molecule type" value="Genomic_DNA"/>
</dbReference>
<proteinExistence type="predicted"/>
<dbReference type="Proteomes" id="UP001321766">
    <property type="component" value="Chromosome"/>
</dbReference>
<accession>A0ABN6S7K0</accession>
<evidence type="ECO:0000256" key="1">
    <source>
        <dbReference type="SAM" id="MobiDB-lite"/>
    </source>
</evidence>
<feature type="compositionally biased region" description="Low complexity" evidence="1">
    <location>
        <begin position="43"/>
        <end position="56"/>
    </location>
</feature>
<evidence type="ECO:0000313" key="2">
    <source>
        <dbReference type="EMBL" id="BDR52200.1"/>
    </source>
</evidence>